<protein>
    <submittedName>
        <fullName evidence="1">Receptor Binding Protein</fullName>
    </submittedName>
</protein>
<sequence>MAIVTYPLNGITYNAEDAETYLSTRISGIYAADDCFDLSITADRTVTIGPGLAWVRNTRFAGKSICNREALALAIPMADSSKPRTDRIVLRYDKAENKSELAVKTGTPGSAAAVPDVVQTELVYELGLYTVSVAAGSTVIKTADVTDTRLNEQVCGLMRDGVTGLPTAQIARQADALLDAIKAEYRGVKDGSGYVLTSNTIADSAIDSIVEG</sequence>
<organism evidence="1">
    <name type="scientific">virus sp. ctJLD79</name>
    <dbReference type="NCBI Taxonomy" id="2827987"/>
    <lineage>
        <taxon>Viruses</taxon>
    </lineage>
</organism>
<keyword evidence="1" id="KW-0675">Receptor</keyword>
<reference evidence="1" key="1">
    <citation type="journal article" date="2021" name="Proc. Natl. Acad. Sci. U.S.A.">
        <title>A Catalog of Tens of Thousands of Viruses from Human Metagenomes Reveals Hidden Associations with Chronic Diseases.</title>
        <authorList>
            <person name="Tisza M.J."/>
            <person name="Buck C.B."/>
        </authorList>
    </citation>
    <scope>NUCLEOTIDE SEQUENCE</scope>
    <source>
        <strain evidence="1">CtJLD79</strain>
    </source>
</reference>
<proteinExistence type="predicted"/>
<name>A0A8S5REX4_9VIRU</name>
<evidence type="ECO:0000313" key="1">
    <source>
        <dbReference type="EMBL" id="DAE29682.1"/>
    </source>
</evidence>
<dbReference type="EMBL" id="BK059097">
    <property type="protein sequence ID" value="DAE29682.1"/>
    <property type="molecule type" value="Genomic_DNA"/>
</dbReference>
<accession>A0A8S5REX4</accession>